<comment type="caution">
    <text evidence="9">The sequence shown here is derived from an EMBL/GenBank/DDBJ whole genome shotgun (WGS) entry which is preliminary data.</text>
</comment>
<dbReference type="GO" id="GO:0016020">
    <property type="term" value="C:membrane"/>
    <property type="evidence" value="ECO:0007669"/>
    <property type="project" value="UniProtKB-SubCell"/>
</dbReference>
<feature type="transmembrane region" description="Helical" evidence="7">
    <location>
        <begin position="69"/>
        <end position="89"/>
    </location>
</feature>
<evidence type="ECO:0000313" key="9">
    <source>
        <dbReference type="EMBL" id="ORX77666.1"/>
    </source>
</evidence>
<feature type="domain" description="Major facilitator superfamily (MFS) profile" evidence="8">
    <location>
        <begin position="1"/>
        <end position="251"/>
    </location>
</feature>
<dbReference type="OrthoDB" id="2213137at2759"/>
<evidence type="ECO:0000256" key="6">
    <source>
        <dbReference type="SAM" id="MobiDB-lite"/>
    </source>
</evidence>
<feature type="transmembrane region" description="Helical" evidence="7">
    <location>
        <begin position="163"/>
        <end position="184"/>
    </location>
</feature>
<reference evidence="9 10" key="1">
    <citation type="submission" date="2016-08" db="EMBL/GenBank/DDBJ databases">
        <title>A Parts List for Fungal Cellulosomes Revealed by Comparative Genomics.</title>
        <authorList>
            <consortium name="DOE Joint Genome Institute"/>
            <person name="Haitjema C.H."/>
            <person name="Gilmore S.P."/>
            <person name="Henske J.K."/>
            <person name="Solomon K.V."/>
            <person name="De Groot R."/>
            <person name="Kuo A."/>
            <person name="Mondo S.J."/>
            <person name="Salamov A.A."/>
            <person name="Labutti K."/>
            <person name="Zhao Z."/>
            <person name="Chiniquy J."/>
            <person name="Barry K."/>
            <person name="Brewer H.M."/>
            <person name="Purvine S.O."/>
            <person name="Wright A.T."/>
            <person name="Boxma B."/>
            <person name="Van Alen T."/>
            <person name="Hackstein J.H."/>
            <person name="Baker S.E."/>
            <person name="Grigoriev I.V."/>
            <person name="O'Malley M.A."/>
        </authorList>
    </citation>
    <scope>NUCLEOTIDE SEQUENCE [LARGE SCALE GENOMIC DNA]</scope>
    <source>
        <strain evidence="9 10">S4</strain>
    </source>
</reference>
<evidence type="ECO:0000256" key="5">
    <source>
        <dbReference type="ARBA" id="ARBA00023136"/>
    </source>
</evidence>
<keyword evidence="2" id="KW-0813">Transport</keyword>
<feature type="compositionally biased region" description="Low complexity" evidence="6">
    <location>
        <begin position="210"/>
        <end position="227"/>
    </location>
</feature>
<dbReference type="STRING" id="1754192.A0A1Y1WWT5"/>
<feature type="transmembrane region" description="Helical" evidence="7">
    <location>
        <begin position="44"/>
        <end position="62"/>
    </location>
</feature>
<feature type="transmembrane region" description="Helical" evidence="7">
    <location>
        <begin position="95"/>
        <end position="120"/>
    </location>
</feature>
<evidence type="ECO:0000259" key="8">
    <source>
        <dbReference type="PROSITE" id="PS50850"/>
    </source>
</evidence>
<sequence length="251" mass="27314">MTVSQALKSKEFWIIWFVWIFMGAAGISMINLSKSYSIAIGKPGVTILTTFNLANGIIRIFMGWLTDKIGPRLTGTLGFLLATIGYFIMPHTTNVSLVSLCAAGVGIGFGTLFTISGPLAADIFGLKNFGTIYGIIFIAYGLVSGIVGPAISGMILERTNNNYFVVFIYLGIMSLFGTILILCIKEKKTNKNIKDNIENKNENENENENIEPTSNPNSSPKNNTNTINNINEKASVTIEIECENKSTTSSL</sequence>
<comment type="subcellular location">
    <subcellularLocation>
        <location evidence="1">Membrane</location>
        <topology evidence="1">Multi-pass membrane protein</topology>
    </subcellularLocation>
</comment>
<reference evidence="9 10" key="2">
    <citation type="submission" date="2016-08" db="EMBL/GenBank/DDBJ databases">
        <title>Pervasive Adenine N6-methylation of Active Genes in Fungi.</title>
        <authorList>
            <consortium name="DOE Joint Genome Institute"/>
            <person name="Mondo S.J."/>
            <person name="Dannebaum R.O."/>
            <person name="Kuo R.C."/>
            <person name="Labutti K."/>
            <person name="Haridas S."/>
            <person name="Kuo A."/>
            <person name="Salamov A."/>
            <person name="Ahrendt S.R."/>
            <person name="Lipzen A."/>
            <person name="Sullivan W."/>
            <person name="Andreopoulos W.B."/>
            <person name="Clum A."/>
            <person name="Lindquist E."/>
            <person name="Daum C."/>
            <person name="Ramamoorthy G.K."/>
            <person name="Gryganskyi A."/>
            <person name="Culley D."/>
            <person name="Magnuson J.K."/>
            <person name="James T.Y."/>
            <person name="O'Malley M.A."/>
            <person name="Stajich J.E."/>
            <person name="Spatafora J.W."/>
            <person name="Visel A."/>
            <person name="Grigoriev I.V."/>
        </authorList>
    </citation>
    <scope>NUCLEOTIDE SEQUENCE [LARGE SCALE GENOMIC DNA]</scope>
    <source>
        <strain evidence="9 10">S4</strain>
    </source>
</reference>
<keyword evidence="4 7" id="KW-1133">Transmembrane helix</keyword>
<evidence type="ECO:0000256" key="4">
    <source>
        <dbReference type="ARBA" id="ARBA00022989"/>
    </source>
</evidence>
<keyword evidence="10" id="KW-1185">Reference proteome</keyword>
<proteinExistence type="predicted"/>
<evidence type="ECO:0000256" key="1">
    <source>
        <dbReference type="ARBA" id="ARBA00004141"/>
    </source>
</evidence>
<feature type="transmembrane region" description="Helical" evidence="7">
    <location>
        <begin position="12"/>
        <end position="32"/>
    </location>
</feature>
<evidence type="ECO:0000313" key="10">
    <source>
        <dbReference type="Proteomes" id="UP000193944"/>
    </source>
</evidence>
<feature type="region of interest" description="Disordered" evidence="6">
    <location>
        <begin position="195"/>
        <end position="227"/>
    </location>
</feature>
<gene>
    <name evidence="9" type="ORF">BCR32DRAFT_328842</name>
</gene>
<dbReference type="InterPro" id="IPR052983">
    <property type="entry name" value="MFS_Riboflavin_Transporter"/>
</dbReference>
<accession>A0A1Y1WWT5</accession>
<organism evidence="9 10">
    <name type="scientific">Anaeromyces robustus</name>
    <dbReference type="NCBI Taxonomy" id="1754192"/>
    <lineage>
        <taxon>Eukaryota</taxon>
        <taxon>Fungi</taxon>
        <taxon>Fungi incertae sedis</taxon>
        <taxon>Chytridiomycota</taxon>
        <taxon>Chytridiomycota incertae sedis</taxon>
        <taxon>Neocallimastigomycetes</taxon>
        <taxon>Neocallimastigales</taxon>
        <taxon>Neocallimastigaceae</taxon>
        <taxon>Anaeromyces</taxon>
    </lineage>
</organism>
<dbReference type="SUPFAM" id="SSF103473">
    <property type="entry name" value="MFS general substrate transporter"/>
    <property type="match status" value="1"/>
</dbReference>
<dbReference type="Gene3D" id="1.20.1250.20">
    <property type="entry name" value="MFS general substrate transporter like domains"/>
    <property type="match status" value="1"/>
</dbReference>
<dbReference type="PROSITE" id="PS50850">
    <property type="entry name" value="MFS"/>
    <property type="match status" value="1"/>
</dbReference>
<dbReference type="InterPro" id="IPR011701">
    <property type="entry name" value="MFS"/>
</dbReference>
<dbReference type="InterPro" id="IPR020846">
    <property type="entry name" value="MFS_dom"/>
</dbReference>
<dbReference type="InterPro" id="IPR036259">
    <property type="entry name" value="MFS_trans_sf"/>
</dbReference>
<evidence type="ECO:0000256" key="7">
    <source>
        <dbReference type="SAM" id="Phobius"/>
    </source>
</evidence>
<dbReference type="Proteomes" id="UP000193944">
    <property type="component" value="Unassembled WGS sequence"/>
</dbReference>
<evidence type="ECO:0000256" key="3">
    <source>
        <dbReference type="ARBA" id="ARBA00022692"/>
    </source>
</evidence>
<feature type="transmembrane region" description="Helical" evidence="7">
    <location>
        <begin position="132"/>
        <end position="151"/>
    </location>
</feature>
<dbReference type="AlphaFoldDB" id="A0A1Y1WWT5"/>
<dbReference type="GO" id="GO:0022857">
    <property type="term" value="F:transmembrane transporter activity"/>
    <property type="evidence" value="ECO:0007669"/>
    <property type="project" value="InterPro"/>
</dbReference>
<dbReference type="PANTHER" id="PTHR43385">
    <property type="entry name" value="RIBOFLAVIN TRANSPORTER RIBJ"/>
    <property type="match status" value="1"/>
</dbReference>
<keyword evidence="3 7" id="KW-0812">Transmembrane</keyword>
<evidence type="ECO:0000256" key="2">
    <source>
        <dbReference type="ARBA" id="ARBA00022448"/>
    </source>
</evidence>
<dbReference type="EMBL" id="MCFG01000239">
    <property type="protein sequence ID" value="ORX77666.1"/>
    <property type="molecule type" value="Genomic_DNA"/>
</dbReference>
<protein>
    <submittedName>
        <fullName evidence="9">MFS general substrate transporter</fullName>
    </submittedName>
</protein>
<dbReference type="PANTHER" id="PTHR43385:SF1">
    <property type="entry name" value="RIBOFLAVIN TRANSPORTER RIBJ"/>
    <property type="match status" value="1"/>
</dbReference>
<name>A0A1Y1WWT5_9FUNG</name>
<dbReference type="Pfam" id="PF07690">
    <property type="entry name" value="MFS_1"/>
    <property type="match status" value="1"/>
</dbReference>
<keyword evidence="5 7" id="KW-0472">Membrane</keyword>